<dbReference type="EMBL" id="EQ973791">
    <property type="protein sequence ID" value="EEF46949.1"/>
    <property type="molecule type" value="Genomic_DNA"/>
</dbReference>
<evidence type="ECO:0000313" key="1">
    <source>
        <dbReference type="EMBL" id="EEF46949.1"/>
    </source>
</evidence>
<dbReference type="Proteomes" id="UP000008311">
    <property type="component" value="Unassembled WGS sequence"/>
</dbReference>
<name>B9RP31_RICCO</name>
<accession>B9RP31</accession>
<dbReference type="InParanoid" id="B9RP31"/>
<sequence>MEISDSSILRVRRAVKWNQGSSVLLILPLLGSSYEQGLRVFQHGAFPSTFLANKADLH</sequence>
<evidence type="ECO:0000313" key="2">
    <source>
        <dbReference type="Proteomes" id="UP000008311"/>
    </source>
</evidence>
<keyword evidence="2" id="KW-1185">Reference proteome</keyword>
<protein>
    <submittedName>
        <fullName evidence="1">Uncharacterized protein</fullName>
    </submittedName>
</protein>
<dbReference type="AlphaFoldDB" id="B9RP31"/>
<gene>
    <name evidence="1" type="ORF">RCOM_0923750</name>
</gene>
<proteinExistence type="predicted"/>
<organism evidence="1 2">
    <name type="scientific">Ricinus communis</name>
    <name type="common">Castor bean</name>
    <dbReference type="NCBI Taxonomy" id="3988"/>
    <lineage>
        <taxon>Eukaryota</taxon>
        <taxon>Viridiplantae</taxon>
        <taxon>Streptophyta</taxon>
        <taxon>Embryophyta</taxon>
        <taxon>Tracheophyta</taxon>
        <taxon>Spermatophyta</taxon>
        <taxon>Magnoliopsida</taxon>
        <taxon>eudicotyledons</taxon>
        <taxon>Gunneridae</taxon>
        <taxon>Pentapetalae</taxon>
        <taxon>rosids</taxon>
        <taxon>fabids</taxon>
        <taxon>Malpighiales</taxon>
        <taxon>Euphorbiaceae</taxon>
        <taxon>Acalyphoideae</taxon>
        <taxon>Acalypheae</taxon>
        <taxon>Ricinus</taxon>
    </lineage>
</organism>
<reference evidence="2" key="1">
    <citation type="journal article" date="2010" name="Nat. Biotechnol.">
        <title>Draft genome sequence of the oilseed species Ricinus communis.</title>
        <authorList>
            <person name="Chan A.P."/>
            <person name="Crabtree J."/>
            <person name="Zhao Q."/>
            <person name="Lorenzi H."/>
            <person name="Orvis J."/>
            <person name="Puiu D."/>
            <person name="Melake-Berhan A."/>
            <person name="Jones K.M."/>
            <person name="Redman J."/>
            <person name="Chen G."/>
            <person name="Cahoon E.B."/>
            <person name="Gedil M."/>
            <person name="Stanke M."/>
            <person name="Haas B.J."/>
            <person name="Wortman J.R."/>
            <person name="Fraser-Liggett C.M."/>
            <person name="Ravel J."/>
            <person name="Rabinowicz P.D."/>
        </authorList>
    </citation>
    <scope>NUCLEOTIDE SEQUENCE [LARGE SCALE GENOMIC DNA]</scope>
    <source>
        <strain evidence="2">cv. Hale</strain>
    </source>
</reference>